<gene>
    <name evidence="1" type="ORF">FA10DRAFT_287585</name>
</gene>
<evidence type="ECO:0000313" key="1">
    <source>
        <dbReference type="EMBL" id="PWN89730.1"/>
    </source>
</evidence>
<reference evidence="1" key="1">
    <citation type="journal article" date="2018" name="Mol. Biol. Evol.">
        <title>Broad Genomic Sampling Reveals a Smut Pathogenic Ancestry of the Fungal Clade Ustilaginomycotina.</title>
        <authorList>
            <person name="Kijpornyongpan T."/>
            <person name="Mondo S.J."/>
            <person name="Barry K."/>
            <person name="Sandor L."/>
            <person name="Lee J."/>
            <person name="Lipzen A."/>
            <person name="Pangilinan J."/>
            <person name="LaButti K."/>
            <person name="Hainaut M."/>
            <person name="Henrissat B."/>
            <person name="Grigoriev I.V."/>
            <person name="Spatafora J.W."/>
            <person name="Aime M.C."/>
        </authorList>
    </citation>
    <scope>NUCLEOTIDE SEQUENCE [LARGE SCALE GENOMIC DNA]</scope>
    <source>
        <strain evidence="1">MCA 4198</strain>
    </source>
</reference>
<dbReference type="OrthoDB" id="2824656at2759"/>
<dbReference type="AlphaFoldDB" id="A0A316YJL1"/>
<dbReference type="InParanoid" id="A0A316YJL1"/>
<proteinExistence type="predicted"/>
<accession>A0A316YJL1</accession>
<keyword evidence="2" id="KW-1185">Reference proteome</keyword>
<name>A0A316YJL1_9BASI</name>
<evidence type="ECO:0008006" key="3">
    <source>
        <dbReference type="Google" id="ProtNLM"/>
    </source>
</evidence>
<dbReference type="EMBL" id="KZ819637">
    <property type="protein sequence ID" value="PWN89730.1"/>
    <property type="molecule type" value="Genomic_DNA"/>
</dbReference>
<sequence length="203" mass="23112">MRPVLLQLLHIELGAARHLDFARSRKQLFELGAQRQFFGLIEDQKSLAWLVFWDDNVGSAQLGKAAGIAQACFPSSPSSLRAWNIHFPHEGWPLRALRAPLTQLCTVQLDDASKATDPRIAASLHKTYADCYDTVHQGFCGGYWGPAQNEPETNWYFLGWTTREKHDLYARSSLFAVEINALRPHMKDGWSFYVHLQEEGRMP</sequence>
<organism evidence="1 2">
    <name type="scientific">Acaromyces ingoldii</name>
    <dbReference type="NCBI Taxonomy" id="215250"/>
    <lineage>
        <taxon>Eukaryota</taxon>
        <taxon>Fungi</taxon>
        <taxon>Dikarya</taxon>
        <taxon>Basidiomycota</taxon>
        <taxon>Ustilaginomycotina</taxon>
        <taxon>Exobasidiomycetes</taxon>
        <taxon>Exobasidiales</taxon>
        <taxon>Cryptobasidiaceae</taxon>
        <taxon>Acaromyces</taxon>
    </lineage>
</organism>
<evidence type="ECO:0000313" key="2">
    <source>
        <dbReference type="Proteomes" id="UP000245768"/>
    </source>
</evidence>
<dbReference type="GeneID" id="37046065"/>
<dbReference type="Proteomes" id="UP000245768">
    <property type="component" value="Unassembled WGS sequence"/>
</dbReference>
<dbReference type="RefSeq" id="XP_025376928.1">
    <property type="nucleotide sequence ID" value="XM_025524149.1"/>
</dbReference>
<protein>
    <recommendedName>
        <fullName evidence="3">ABM domain-containing protein</fullName>
    </recommendedName>
</protein>